<dbReference type="EMBL" id="MU006312">
    <property type="protein sequence ID" value="KAF2849345.1"/>
    <property type="molecule type" value="Genomic_DNA"/>
</dbReference>
<dbReference type="Proteomes" id="UP000799423">
    <property type="component" value="Unassembled WGS sequence"/>
</dbReference>
<protein>
    <submittedName>
        <fullName evidence="3">Uncharacterized protein</fullName>
    </submittedName>
</protein>
<dbReference type="OrthoDB" id="10496519at2759"/>
<reference evidence="3" key="1">
    <citation type="submission" date="2020-01" db="EMBL/GenBank/DDBJ databases">
        <authorList>
            <consortium name="DOE Joint Genome Institute"/>
            <person name="Haridas S."/>
            <person name="Albert R."/>
            <person name="Binder M."/>
            <person name="Bloem J."/>
            <person name="Labutti K."/>
            <person name="Salamov A."/>
            <person name="Andreopoulos B."/>
            <person name="Baker S.E."/>
            <person name="Barry K."/>
            <person name="Bills G."/>
            <person name="Bluhm B.H."/>
            <person name="Cannon C."/>
            <person name="Castanera R."/>
            <person name="Culley D.E."/>
            <person name="Daum C."/>
            <person name="Ezra D."/>
            <person name="Gonzalez J.B."/>
            <person name="Henrissat B."/>
            <person name="Kuo A."/>
            <person name="Liang C."/>
            <person name="Lipzen A."/>
            <person name="Lutzoni F."/>
            <person name="Magnuson J."/>
            <person name="Mondo S."/>
            <person name="Nolan M."/>
            <person name="Ohm R."/>
            <person name="Pangilinan J."/>
            <person name="Park H.-J."/>
            <person name="Ramirez L."/>
            <person name="Alfaro M."/>
            <person name="Sun H."/>
            <person name="Tritt A."/>
            <person name="Yoshinaga Y."/>
            <person name="Zwiers L.-H."/>
            <person name="Turgeon B.G."/>
            <person name="Goodwin S.B."/>
            <person name="Spatafora J.W."/>
            <person name="Crous P.W."/>
            <person name="Grigoriev I.V."/>
        </authorList>
    </citation>
    <scope>NUCLEOTIDE SEQUENCE</scope>
    <source>
        <strain evidence="3">IPT5</strain>
    </source>
</reference>
<feature type="region of interest" description="Disordered" evidence="2">
    <location>
        <begin position="128"/>
        <end position="150"/>
    </location>
</feature>
<name>A0A6A7B4H3_9PLEO</name>
<organism evidence="3 4">
    <name type="scientific">Plenodomus tracheiphilus IPT5</name>
    <dbReference type="NCBI Taxonomy" id="1408161"/>
    <lineage>
        <taxon>Eukaryota</taxon>
        <taxon>Fungi</taxon>
        <taxon>Dikarya</taxon>
        <taxon>Ascomycota</taxon>
        <taxon>Pezizomycotina</taxon>
        <taxon>Dothideomycetes</taxon>
        <taxon>Pleosporomycetidae</taxon>
        <taxon>Pleosporales</taxon>
        <taxon>Pleosporineae</taxon>
        <taxon>Leptosphaeriaceae</taxon>
        <taxon>Plenodomus</taxon>
    </lineage>
</organism>
<gene>
    <name evidence="3" type="ORF">T440DRAFT_469441</name>
</gene>
<feature type="compositionally biased region" description="Low complexity" evidence="2">
    <location>
        <begin position="128"/>
        <end position="142"/>
    </location>
</feature>
<dbReference type="AlphaFoldDB" id="A0A6A7B4H3"/>
<keyword evidence="1" id="KW-0175">Coiled coil</keyword>
<evidence type="ECO:0000256" key="2">
    <source>
        <dbReference type="SAM" id="MobiDB-lite"/>
    </source>
</evidence>
<accession>A0A6A7B4H3</accession>
<keyword evidence="4" id="KW-1185">Reference proteome</keyword>
<proteinExistence type="predicted"/>
<evidence type="ECO:0000256" key="1">
    <source>
        <dbReference type="SAM" id="Coils"/>
    </source>
</evidence>
<evidence type="ECO:0000313" key="3">
    <source>
        <dbReference type="EMBL" id="KAF2849345.1"/>
    </source>
</evidence>
<sequence length="323" mass="35558">MDRIEALTAELEAIRLTVPKNECIYTEILRYYACGHDTKESCSTKGTPREKCQYKQTLGTDCDEICPDCQTQEKVNYEAATTRLTTAHAAQERIVNDMRRRIQSLEELIGDQERLAETATELTHLAAVTEGPSTSQSPSQPSERYQESDTLSLRGSLRIVEMEQSLGDLHKLQGETLVEEVAPLEMLESRHTEESIRGVPCFATMVEHLNRGLVDTNAQGICVSTPACGEDDQSQGDKSREQSPGSVTVTEDRCTCIGSESQAAYCTAKTDSNSRFPSKKPSEARGTSTICSKSEAGSPCAPYGQKKGRHSWACSRWPSMVTS</sequence>
<feature type="coiled-coil region" evidence="1">
    <location>
        <begin position="88"/>
        <end position="122"/>
    </location>
</feature>
<evidence type="ECO:0000313" key="4">
    <source>
        <dbReference type="Proteomes" id="UP000799423"/>
    </source>
</evidence>
<feature type="region of interest" description="Disordered" evidence="2">
    <location>
        <begin position="270"/>
        <end position="309"/>
    </location>
</feature>